<keyword evidence="2" id="KW-1185">Reference proteome</keyword>
<name>A0A9P8WHD7_9HYPO</name>
<evidence type="ECO:0000313" key="1">
    <source>
        <dbReference type="EMBL" id="KAH6896929.1"/>
    </source>
</evidence>
<evidence type="ECO:0000313" key="2">
    <source>
        <dbReference type="Proteomes" id="UP000777438"/>
    </source>
</evidence>
<dbReference type="Proteomes" id="UP000777438">
    <property type="component" value="Unassembled WGS sequence"/>
</dbReference>
<gene>
    <name evidence="1" type="ORF">B0T10DRAFT_168555</name>
</gene>
<dbReference type="EMBL" id="JAGPYM010000003">
    <property type="protein sequence ID" value="KAH6896929.1"/>
    <property type="molecule type" value="Genomic_DNA"/>
</dbReference>
<protein>
    <submittedName>
        <fullName evidence="1">Uncharacterized protein</fullName>
    </submittedName>
</protein>
<dbReference type="AlphaFoldDB" id="A0A9P8WHD7"/>
<reference evidence="1 2" key="1">
    <citation type="journal article" date="2021" name="Nat. Commun.">
        <title>Genetic determinants of endophytism in the Arabidopsis root mycobiome.</title>
        <authorList>
            <person name="Mesny F."/>
            <person name="Miyauchi S."/>
            <person name="Thiergart T."/>
            <person name="Pickel B."/>
            <person name="Atanasova L."/>
            <person name="Karlsson M."/>
            <person name="Huettel B."/>
            <person name="Barry K.W."/>
            <person name="Haridas S."/>
            <person name="Chen C."/>
            <person name="Bauer D."/>
            <person name="Andreopoulos W."/>
            <person name="Pangilinan J."/>
            <person name="LaButti K."/>
            <person name="Riley R."/>
            <person name="Lipzen A."/>
            <person name="Clum A."/>
            <person name="Drula E."/>
            <person name="Henrissat B."/>
            <person name="Kohler A."/>
            <person name="Grigoriev I.V."/>
            <person name="Martin F.M."/>
            <person name="Hacquard S."/>
        </authorList>
    </citation>
    <scope>NUCLEOTIDE SEQUENCE [LARGE SCALE GENOMIC DNA]</scope>
    <source>
        <strain evidence="1 2">MPI-CAGE-CH-0241</strain>
    </source>
</reference>
<dbReference type="OrthoDB" id="3473305at2759"/>
<proteinExistence type="predicted"/>
<sequence>MGVSIVRLTIPAFHAINRTHTLDSMMPWMSNLETIYVPWNDLPHIREHSLDVQPRYELEAVSDEGEIAEFDDPYEGGGSVGFLSLCLQEMAWNWSFALGVPDRIRNSDTGELCLPLVHVTAKRVTVYS</sequence>
<comment type="caution">
    <text evidence="1">The sequence shown here is derived from an EMBL/GenBank/DDBJ whole genome shotgun (WGS) entry which is preliminary data.</text>
</comment>
<organism evidence="1 2">
    <name type="scientific">Thelonectria olida</name>
    <dbReference type="NCBI Taxonomy" id="1576542"/>
    <lineage>
        <taxon>Eukaryota</taxon>
        <taxon>Fungi</taxon>
        <taxon>Dikarya</taxon>
        <taxon>Ascomycota</taxon>
        <taxon>Pezizomycotina</taxon>
        <taxon>Sordariomycetes</taxon>
        <taxon>Hypocreomycetidae</taxon>
        <taxon>Hypocreales</taxon>
        <taxon>Nectriaceae</taxon>
        <taxon>Thelonectria</taxon>
    </lineage>
</organism>
<accession>A0A9P8WHD7</accession>